<dbReference type="GO" id="GO:0004252">
    <property type="term" value="F:serine-type endopeptidase activity"/>
    <property type="evidence" value="ECO:0007669"/>
    <property type="project" value="UniProtKB-UniRule"/>
</dbReference>
<dbReference type="PRINTS" id="PR00830">
    <property type="entry name" value="ENDOLAPTASE"/>
</dbReference>
<dbReference type="Pfam" id="PF05362">
    <property type="entry name" value="Lon_C"/>
    <property type="match status" value="2"/>
</dbReference>
<feature type="compositionally biased region" description="Basic and acidic residues" evidence="4">
    <location>
        <begin position="281"/>
        <end position="297"/>
    </location>
</feature>
<dbReference type="PANTHER" id="PTHR43718">
    <property type="entry name" value="LON PROTEASE"/>
    <property type="match status" value="1"/>
</dbReference>
<dbReference type="GO" id="GO:0006515">
    <property type="term" value="P:protein quality control for misfolded or incompletely synthesized proteins"/>
    <property type="evidence" value="ECO:0007669"/>
    <property type="project" value="TreeGrafter"/>
</dbReference>
<dbReference type="InterPro" id="IPR014721">
    <property type="entry name" value="Ribsml_uS5_D2-typ_fold_subgr"/>
</dbReference>
<keyword evidence="7" id="KW-1185">Reference proteome</keyword>
<evidence type="ECO:0000259" key="5">
    <source>
        <dbReference type="PROSITE" id="PS51786"/>
    </source>
</evidence>
<feature type="compositionally biased region" description="Basic residues" evidence="4">
    <location>
        <begin position="384"/>
        <end position="397"/>
    </location>
</feature>
<feature type="compositionally biased region" description="Basic and acidic residues" evidence="4">
    <location>
        <begin position="531"/>
        <end position="541"/>
    </location>
</feature>
<feature type="compositionally biased region" description="Basic and acidic residues" evidence="4">
    <location>
        <begin position="118"/>
        <end position="158"/>
    </location>
</feature>
<dbReference type="GO" id="GO:0003697">
    <property type="term" value="F:single-stranded DNA binding"/>
    <property type="evidence" value="ECO:0007669"/>
    <property type="project" value="TreeGrafter"/>
</dbReference>
<feature type="compositionally biased region" description="Basic and acidic residues" evidence="4">
    <location>
        <begin position="98"/>
        <end position="110"/>
    </location>
</feature>
<organism evidence="6 7">
    <name type="scientific">Symbiodinium natans</name>
    <dbReference type="NCBI Taxonomy" id="878477"/>
    <lineage>
        <taxon>Eukaryota</taxon>
        <taxon>Sar</taxon>
        <taxon>Alveolata</taxon>
        <taxon>Dinophyceae</taxon>
        <taxon>Suessiales</taxon>
        <taxon>Symbiodiniaceae</taxon>
        <taxon>Symbiodinium</taxon>
    </lineage>
</organism>
<dbReference type="PROSITE" id="PS51786">
    <property type="entry name" value="LON_PROTEOLYTIC"/>
    <property type="match status" value="1"/>
</dbReference>
<feature type="compositionally biased region" description="Pro residues" evidence="4">
    <location>
        <begin position="34"/>
        <end position="43"/>
    </location>
</feature>
<feature type="region of interest" description="Disordered" evidence="4">
    <location>
        <begin position="1055"/>
        <end position="1077"/>
    </location>
</feature>
<evidence type="ECO:0000313" key="6">
    <source>
        <dbReference type="EMBL" id="CAE7249239.1"/>
    </source>
</evidence>
<dbReference type="Proteomes" id="UP000604046">
    <property type="component" value="Unassembled WGS sequence"/>
</dbReference>
<feature type="active site" evidence="3">
    <location>
        <position position="1135"/>
    </location>
</feature>
<comment type="similarity">
    <text evidence="3">Belongs to the peptidase S16 family.</text>
</comment>
<protein>
    <recommendedName>
        <fullName evidence="5">Lon proteolytic domain-containing protein</fullName>
    </recommendedName>
</protein>
<feature type="active site" evidence="3">
    <location>
        <position position="1178"/>
    </location>
</feature>
<dbReference type="PROSITE" id="PS01046">
    <property type="entry name" value="LON_SER"/>
    <property type="match status" value="1"/>
</dbReference>
<evidence type="ECO:0000313" key="7">
    <source>
        <dbReference type="Proteomes" id="UP000604046"/>
    </source>
</evidence>
<feature type="compositionally biased region" description="Basic and acidic residues" evidence="4">
    <location>
        <begin position="237"/>
        <end position="262"/>
    </location>
</feature>
<feature type="region of interest" description="Disordered" evidence="4">
    <location>
        <begin position="531"/>
        <end position="571"/>
    </location>
</feature>
<keyword evidence="2 3" id="KW-0720">Serine protease</keyword>
<dbReference type="InterPro" id="IPR027065">
    <property type="entry name" value="Lon_Prtase"/>
</dbReference>
<keyword evidence="1 3" id="KW-0378">Hydrolase</keyword>
<dbReference type="OrthoDB" id="427706at2759"/>
<feature type="compositionally biased region" description="Basic and acidic residues" evidence="4">
    <location>
        <begin position="447"/>
        <end position="458"/>
    </location>
</feature>
<dbReference type="Gene3D" id="3.30.230.10">
    <property type="match status" value="1"/>
</dbReference>
<feature type="compositionally biased region" description="Basic and acidic residues" evidence="4">
    <location>
        <begin position="194"/>
        <end position="218"/>
    </location>
</feature>
<gene>
    <name evidence="6" type="ORF">SNAT2548_LOCUS12131</name>
</gene>
<evidence type="ECO:0000256" key="3">
    <source>
        <dbReference type="PROSITE-ProRule" id="PRU01122"/>
    </source>
</evidence>
<proteinExistence type="inferred from homology"/>
<dbReference type="EMBL" id="CAJNDS010001136">
    <property type="protein sequence ID" value="CAE7249239.1"/>
    <property type="molecule type" value="Genomic_DNA"/>
</dbReference>
<feature type="domain" description="Lon proteolytic" evidence="5">
    <location>
        <begin position="1009"/>
        <end position="1229"/>
    </location>
</feature>
<dbReference type="GO" id="GO:0007005">
    <property type="term" value="P:mitochondrion organization"/>
    <property type="evidence" value="ECO:0007669"/>
    <property type="project" value="TreeGrafter"/>
</dbReference>
<name>A0A812LQB9_9DINO</name>
<dbReference type="GO" id="GO:0005759">
    <property type="term" value="C:mitochondrial matrix"/>
    <property type="evidence" value="ECO:0007669"/>
    <property type="project" value="TreeGrafter"/>
</dbReference>
<accession>A0A812LQB9</accession>
<evidence type="ECO:0000256" key="2">
    <source>
        <dbReference type="ARBA" id="ARBA00022825"/>
    </source>
</evidence>
<feature type="compositionally biased region" description="Basic and acidic residues" evidence="4">
    <location>
        <begin position="343"/>
        <end position="359"/>
    </location>
</feature>
<dbReference type="SUPFAM" id="SSF54211">
    <property type="entry name" value="Ribosomal protein S5 domain 2-like"/>
    <property type="match status" value="1"/>
</dbReference>
<feature type="compositionally biased region" description="Polar residues" evidence="4">
    <location>
        <begin position="306"/>
        <end position="316"/>
    </location>
</feature>
<feature type="compositionally biased region" description="Basic residues" evidence="4">
    <location>
        <begin position="437"/>
        <end position="446"/>
    </location>
</feature>
<dbReference type="InterPro" id="IPR020568">
    <property type="entry name" value="Ribosomal_Su5_D2-typ_SF"/>
</dbReference>
<dbReference type="InterPro" id="IPR008268">
    <property type="entry name" value="Peptidase_S16_AS"/>
</dbReference>
<dbReference type="GO" id="GO:0051131">
    <property type="term" value="P:chaperone-mediated protein complex assembly"/>
    <property type="evidence" value="ECO:0007669"/>
    <property type="project" value="TreeGrafter"/>
</dbReference>
<feature type="compositionally biased region" description="Low complexity" evidence="4">
    <location>
        <begin position="416"/>
        <end position="433"/>
    </location>
</feature>
<evidence type="ECO:0000256" key="4">
    <source>
        <dbReference type="SAM" id="MobiDB-lite"/>
    </source>
</evidence>
<keyword evidence="3" id="KW-0645">Protease</keyword>
<dbReference type="PANTHER" id="PTHR43718:SF2">
    <property type="entry name" value="LON PROTEASE HOMOLOG, MITOCHONDRIAL"/>
    <property type="match status" value="1"/>
</dbReference>
<dbReference type="GO" id="GO:0004176">
    <property type="term" value="F:ATP-dependent peptidase activity"/>
    <property type="evidence" value="ECO:0007669"/>
    <property type="project" value="UniProtKB-UniRule"/>
</dbReference>
<comment type="caution">
    <text evidence="6">The sequence shown here is derived from an EMBL/GenBank/DDBJ whole genome shotgun (WGS) entry which is preliminary data.</text>
</comment>
<sequence length="1278" mass="139605">MAGRAADLPAQEPHAPLPAKQMEPAQATGQKPAPSSPQEPPAPHSALQELAAEPVVASGEARTDKKPDDVFEATRTASQPKKRERSQEASSKSATLQKKLDEAKATDAKASKTAILQKKLDEARKSSTPKAAEEARTPEKKRDNDKTSKSPGESHQEVGEASSLKRPTAAPDAGTPDKLDRMQGAVSDLMEMQEAAKLRRQRVLEKAKGAKVQDDRAGKTPKKGKAAEEPEEAAYEAEARTPKKKRDNDKTARSPEELREAVRASLLKRPKRAPDQDAPATEDKAESQPADRKEGLLKRSARPKASSKTGSESTAEPFNVFRAKDGADALLKPVAMEPASESESERGEARGSEHRDRHLLAQPVRAARRSSESEEEVAPDAKLRTPKKHKKRRKSAKGKGAVPTAAPAQSEQNEQSTPSTPLSTTPSTPVSEEAPPRAKKDRRKRPKAAEKAETERTPKGKRKTPKRDIPDFAAEAEIGHEAKDAEDIENIMSVSSGSDHTDYGVIECSFVSENDAALGLRRRIQRHKTRALEEATKEEKKARKKAKKAAKRALKAKKKAESAEAAAGCRHEDDDPMWAKLKDSWVLGYGFSYVYRRAAALRQPFQHEHFGEDYQFLVALRDAPDSQGVRTVHDEEGLVLHLQQGLNLSNSHAHQEVDAAGVAGLAVAKLPGFCPPTRLPELESPFISMGAAHHMFLRPPSYPAAGALRQALRRLGVARFPRSQWQEEDDALLCFCIWRRRELFVEPGKVFAPAPRLSGARLPGDVPRTAAAELRALRHVGRLLLSRCPTRAAARAECEGWIRLQVRHSSHIALLATLSSLASLFPRVRLEVELPGLGLEEEAPQRQQELVGEGLGDDDDDVIRIPGYVFEEKLAIANQWACNMLSRDLQAERGVEAEWRRTEYAKWWHAGVRQLRKLIDKVSRKVALNIVRQQEVPKGTGRTTDSDLANPSAAGPTKGADQDAEEPRTAESAEKVERPQLQPTIVDVDNLSSFIGQPLFLSKRLFEGEMPPGVVMGLAWTNLGGATLFIEARGRMMGGLDTEFTSDSISFQVAELPQEKSDSSTPEPVPGEEAGDLSTMQVTGQLGSVMSESSSISLTFARMFLRELSPDNSYLDKAQIHLNVPEIATPKDGPSAGVTMATALLSLALKQPVRPDVAMTGELTLMGKVLKVGGIKEKVIAARRENVQTLLMPRQNEADYLEMKEYLRAGMTAHFVDHFDDVYRFAFEGQEAPPLPRESRGLPVTTIVTASDVAPPPLIQATVTTADLNGNSVSVAGG</sequence>
<reference evidence="6" key="1">
    <citation type="submission" date="2021-02" db="EMBL/GenBank/DDBJ databases">
        <authorList>
            <person name="Dougan E. K."/>
            <person name="Rhodes N."/>
            <person name="Thang M."/>
            <person name="Chan C."/>
        </authorList>
    </citation>
    <scope>NUCLEOTIDE SEQUENCE</scope>
</reference>
<feature type="compositionally biased region" description="Basic and acidic residues" evidence="4">
    <location>
        <begin position="965"/>
        <end position="978"/>
    </location>
</feature>
<feature type="compositionally biased region" description="Basic residues" evidence="4">
    <location>
        <begin position="542"/>
        <end position="558"/>
    </location>
</feature>
<evidence type="ECO:0000256" key="1">
    <source>
        <dbReference type="ARBA" id="ARBA00022801"/>
    </source>
</evidence>
<dbReference type="InterPro" id="IPR008269">
    <property type="entry name" value="Lon_proteolytic"/>
</dbReference>
<feature type="region of interest" description="Disordered" evidence="4">
    <location>
        <begin position="937"/>
        <end position="981"/>
    </location>
</feature>
<feature type="region of interest" description="Disordered" evidence="4">
    <location>
        <begin position="1"/>
        <end position="486"/>
    </location>
</feature>
<dbReference type="GO" id="GO:0005524">
    <property type="term" value="F:ATP binding"/>
    <property type="evidence" value="ECO:0007669"/>
    <property type="project" value="InterPro"/>
</dbReference>
<dbReference type="AlphaFoldDB" id="A0A812LQB9"/>